<accession>A0ABX2XPK3</accession>
<comment type="caution">
    <text evidence="1">The sequence shown here is derived from an EMBL/GenBank/DDBJ whole genome shotgun (WGS) entry which is preliminary data.</text>
</comment>
<evidence type="ECO:0000313" key="1">
    <source>
        <dbReference type="EMBL" id="OCB78207.1"/>
    </source>
</evidence>
<dbReference type="RefSeq" id="WP_065447531.1">
    <property type="nucleotide sequence ID" value="NZ_LVEN01000001.1"/>
</dbReference>
<sequence>MEKYIILLDCEDFIIDLHCEFFQINNICTVTIANPFDSTFVISEDLESRIYAQAAKYILDKGRIISIIPAVEKHPHNFFSAYIRVEQINRHLLRFKEESH</sequence>
<gene>
    <name evidence="1" type="ORF">FLP_00430</name>
</gene>
<reference evidence="2" key="1">
    <citation type="submission" date="2016-03" db="EMBL/GenBank/DDBJ databases">
        <title>Draft genome sequence of Paenibacillus glacialis DSM 22343.</title>
        <authorList>
            <person name="Shin S.-K."/>
            <person name="Yi H."/>
        </authorList>
    </citation>
    <scope>NUCLEOTIDE SEQUENCE [LARGE SCALE GENOMIC DNA]</scope>
    <source>
        <strain evidence="2">CCUG 60099</strain>
    </source>
</reference>
<evidence type="ECO:0000313" key="2">
    <source>
        <dbReference type="Proteomes" id="UP000093343"/>
    </source>
</evidence>
<keyword evidence="2" id="KW-1185">Reference proteome</keyword>
<organism evidence="1 2">
    <name type="scientific">Flavobacterium piscis</name>
    <dbReference type="NCBI Taxonomy" id="1114874"/>
    <lineage>
        <taxon>Bacteria</taxon>
        <taxon>Pseudomonadati</taxon>
        <taxon>Bacteroidota</taxon>
        <taxon>Flavobacteriia</taxon>
        <taxon>Flavobacteriales</taxon>
        <taxon>Flavobacteriaceae</taxon>
        <taxon>Flavobacterium</taxon>
    </lineage>
</organism>
<dbReference type="Proteomes" id="UP000093343">
    <property type="component" value="Unassembled WGS sequence"/>
</dbReference>
<protein>
    <submittedName>
        <fullName evidence="1">Uncharacterized protein</fullName>
    </submittedName>
</protein>
<name>A0ABX2XPK3_9FLAO</name>
<dbReference type="EMBL" id="LVEN01000001">
    <property type="protein sequence ID" value="OCB78207.1"/>
    <property type="molecule type" value="Genomic_DNA"/>
</dbReference>
<proteinExistence type="predicted"/>